<dbReference type="AlphaFoldDB" id="A0A170Q9P0"/>
<feature type="region of interest" description="Disordered" evidence="1">
    <location>
        <begin position="1"/>
        <end position="63"/>
    </location>
</feature>
<sequence>MATAISTSTTGSATRSFIPASIQDSADGPWDAFVTDNIPQDHWVSGSQGGPTNEGQDSAEVQE</sequence>
<feature type="compositionally biased region" description="Polar residues" evidence="1">
    <location>
        <begin position="50"/>
        <end position="63"/>
    </location>
</feature>
<name>A0A170Q9P0_9ZZZZ</name>
<feature type="compositionally biased region" description="Low complexity" evidence="1">
    <location>
        <begin position="1"/>
        <end position="14"/>
    </location>
</feature>
<proteinExistence type="predicted"/>
<organism evidence="2">
    <name type="scientific">hydrothermal vent metagenome</name>
    <dbReference type="NCBI Taxonomy" id="652676"/>
    <lineage>
        <taxon>unclassified sequences</taxon>
        <taxon>metagenomes</taxon>
        <taxon>ecological metagenomes</taxon>
    </lineage>
</organism>
<evidence type="ECO:0000256" key="1">
    <source>
        <dbReference type="SAM" id="MobiDB-lite"/>
    </source>
</evidence>
<gene>
    <name evidence="2" type="ORF">MGWOODY_Clf1783</name>
</gene>
<reference evidence="2" key="1">
    <citation type="submission" date="2015-10" db="EMBL/GenBank/DDBJ databases">
        <authorList>
            <person name="Gilbert D.G."/>
        </authorList>
    </citation>
    <scope>NUCLEOTIDE SEQUENCE</scope>
</reference>
<evidence type="ECO:0000313" key="2">
    <source>
        <dbReference type="EMBL" id="CUV01943.1"/>
    </source>
</evidence>
<protein>
    <submittedName>
        <fullName evidence="2">Uncharacterized protein</fullName>
    </submittedName>
</protein>
<accession>A0A170Q9P0</accession>
<dbReference type="EMBL" id="FAXA01000153">
    <property type="protein sequence ID" value="CUV01943.1"/>
    <property type="molecule type" value="Genomic_DNA"/>
</dbReference>